<dbReference type="EMBL" id="VIGD01000001">
    <property type="protein sequence ID" value="TQE92233.1"/>
    <property type="molecule type" value="Genomic_DNA"/>
</dbReference>
<dbReference type="Proteomes" id="UP000315753">
    <property type="component" value="Unassembled WGS sequence"/>
</dbReference>
<reference evidence="1 2" key="1">
    <citation type="submission" date="2019-06" db="EMBL/GenBank/DDBJ databases">
        <title>Genome sequence of Ureibacillus terrenus.</title>
        <authorList>
            <person name="Maclea K.S."/>
            <person name="Simoes M."/>
        </authorList>
    </citation>
    <scope>NUCLEOTIDE SEQUENCE [LARGE SCALE GENOMIC DNA]</scope>
    <source>
        <strain evidence="1 2">ATCC BAA-384</strain>
    </source>
</reference>
<organism evidence="1 2">
    <name type="scientific">Ureibacillus terrenus</name>
    <dbReference type="NCBI Taxonomy" id="118246"/>
    <lineage>
        <taxon>Bacteria</taxon>
        <taxon>Bacillati</taxon>
        <taxon>Bacillota</taxon>
        <taxon>Bacilli</taxon>
        <taxon>Bacillales</taxon>
        <taxon>Caryophanaceae</taxon>
        <taxon>Ureibacillus</taxon>
    </lineage>
</organism>
<accession>A0A540V7V0</accession>
<evidence type="ECO:0000313" key="1">
    <source>
        <dbReference type="EMBL" id="TQE92233.1"/>
    </source>
</evidence>
<sequence>MDQLQFEDLLFKKSYPYVFKEAHQTIKEFYTDFKGFYAKNFFNNKETELYYFLADSVVKVEFNYDPKLETYKFPYKIRQYKSKINRKDLTYADSEVELTLELEDNTIFYFNSKDDSNEKWQESYAENIISIFKVI</sequence>
<protein>
    <submittedName>
        <fullName evidence="1">DUF3908 domain-containing protein</fullName>
    </submittedName>
</protein>
<name>A0A540V7V0_9BACL</name>
<keyword evidence="2" id="KW-1185">Reference proteome</keyword>
<comment type="caution">
    <text evidence="1">The sequence shown here is derived from an EMBL/GenBank/DDBJ whole genome shotgun (WGS) entry which is preliminary data.</text>
</comment>
<dbReference type="RefSeq" id="WP_141600786.1">
    <property type="nucleotide sequence ID" value="NZ_JARMSB010000004.1"/>
</dbReference>
<evidence type="ECO:0000313" key="2">
    <source>
        <dbReference type="Proteomes" id="UP000315753"/>
    </source>
</evidence>
<proteinExistence type="predicted"/>
<dbReference type="OrthoDB" id="2081658at2"/>
<gene>
    <name evidence="1" type="ORF">FKZ59_00565</name>
</gene>
<dbReference type="AlphaFoldDB" id="A0A540V7V0"/>